<dbReference type="Gene3D" id="2.120.10.30">
    <property type="entry name" value="TolB, C-terminal domain"/>
    <property type="match status" value="1"/>
</dbReference>
<protein>
    <recommendedName>
        <fullName evidence="1">PEGA domain-containing protein</fullName>
    </recommendedName>
</protein>
<dbReference type="STRING" id="1618443.UV73_C0006G0033"/>
<dbReference type="AlphaFoldDB" id="A0A0G1DJ31"/>
<evidence type="ECO:0000313" key="3">
    <source>
        <dbReference type="Proteomes" id="UP000034894"/>
    </source>
</evidence>
<feature type="domain" description="PEGA" evidence="1">
    <location>
        <begin position="42"/>
        <end position="100"/>
    </location>
</feature>
<reference evidence="2 3" key="1">
    <citation type="journal article" date="2015" name="Nature">
        <title>rRNA introns, odd ribosomes, and small enigmatic genomes across a large radiation of phyla.</title>
        <authorList>
            <person name="Brown C.T."/>
            <person name="Hug L.A."/>
            <person name="Thomas B.C."/>
            <person name="Sharon I."/>
            <person name="Castelle C.J."/>
            <person name="Singh A."/>
            <person name="Wilkins M.J."/>
            <person name="Williams K.H."/>
            <person name="Banfield J.F."/>
        </authorList>
    </citation>
    <scope>NUCLEOTIDE SEQUENCE [LARGE SCALE GENOMIC DNA]</scope>
</reference>
<dbReference type="EMBL" id="LCFP01000006">
    <property type="protein sequence ID" value="KKS97679.1"/>
    <property type="molecule type" value="Genomic_DNA"/>
</dbReference>
<name>A0A0G1DJ31_9BACT</name>
<dbReference type="SUPFAM" id="SSF82171">
    <property type="entry name" value="DPP6 N-terminal domain-like"/>
    <property type="match status" value="1"/>
</dbReference>
<proteinExistence type="predicted"/>
<dbReference type="Pfam" id="PF08308">
    <property type="entry name" value="PEGA"/>
    <property type="match status" value="1"/>
</dbReference>
<dbReference type="InterPro" id="IPR011042">
    <property type="entry name" value="6-blade_b-propeller_TolB-like"/>
</dbReference>
<comment type="caution">
    <text evidence="2">The sequence shown here is derived from an EMBL/GenBank/DDBJ whole genome shotgun (WGS) entry which is preliminary data.</text>
</comment>
<dbReference type="Proteomes" id="UP000034894">
    <property type="component" value="Unassembled WGS sequence"/>
</dbReference>
<evidence type="ECO:0000259" key="1">
    <source>
        <dbReference type="Pfam" id="PF08308"/>
    </source>
</evidence>
<gene>
    <name evidence="2" type="ORF">UV73_C0006G0033</name>
</gene>
<sequence length="410" mass="45631">MFKRLILFILSLALIAGLTSAVVLYGRGYRFDPKAKSISPTGILSVSSYPEKASIFINGKLTSATNASLTLAPEWYDIKISKEGYQSWEKRIRIQGEVVSQIDALLVPFNPSLRAITFTGVINPRLSPSGTKTAYLVKSSETDPATGRNLSGVWLLELRTGPLGTKPDPKQIFSMDPAILGSSADFPYENAELYWSYDEKELIVAFFPENPPPAVALEAERAFLLLTDNGVSTSPIEITSRYTQILAEWQEEKMIKDEANMASLPDAISRVLTTSTSSLRFSPDETKILYQATAGASLKPVIDPPLIGRNPTEETRSLNDGKFYIYDIKEDKNYYLADSQPRWYTDSKHLILVEKEKITVVDYDGTNKRSVYSGPFTDEFVFSWTSGGKIVILTNLNSSTSADFYEVDLR</sequence>
<dbReference type="InterPro" id="IPR013229">
    <property type="entry name" value="PEGA"/>
</dbReference>
<accession>A0A0G1DJ31</accession>
<organism evidence="2 3">
    <name type="scientific">Candidatus Gottesmanbacteria bacterium GW2011_GWA2_43_14</name>
    <dbReference type="NCBI Taxonomy" id="1618443"/>
    <lineage>
        <taxon>Bacteria</taxon>
        <taxon>Candidatus Gottesmaniibacteriota</taxon>
    </lineage>
</organism>
<evidence type="ECO:0000313" key="2">
    <source>
        <dbReference type="EMBL" id="KKS97679.1"/>
    </source>
</evidence>